<sequence length="212" mass="24094">MGPLRSIGRETSLPARRAEISLRRKSIGLGIDTKDASRHTFPAVPLAEDGKQTFRERVQRLRPLGHHDCRILHRVAKHLQVEQKKKQALATPILWDPSSYRFGEWASKSRPPPVTDTAAIVVDALLVTIQWKDTALQLYALIVHWKKSIWDFKLLHCSYGVLGLLARKPMSHGIGLCGHSCEDRRWGGNMDPYSVYLFSNNWTPTAALEIRR</sequence>
<accession>A0AAV4YFM8</accession>
<gene>
    <name evidence="1" type="ORF">CEXT_697331</name>
</gene>
<dbReference type="Proteomes" id="UP001054945">
    <property type="component" value="Unassembled WGS sequence"/>
</dbReference>
<dbReference type="AlphaFoldDB" id="A0AAV4YFM8"/>
<proteinExistence type="predicted"/>
<keyword evidence="2" id="KW-1185">Reference proteome</keyword>
<dbReference type="EMBL" id="BPLR01019236">
    <property type="protein sequence ID" value="GIZ05216.1"/>
    <property type="molecule type" value="Genomic_DNA"/>
</dbReference>
<protein>
    <submittedName>
        <fullName evidence="1">Uncharacterized protein</fullName>
    </submittedName>
</protein>
<evidence type="ECO:0000313" key="2">
    <source>
        <dbReference type="Proteomes" id="UP001054945"/>
    </source>
</evidence>
<reference evidence="1 2" key="1">
    <citation type="submission" date="2021-06" db="EMBL/GenBank/DDBJ databases">
        <title>Caerostris extrusa draft genome.</title>
        <authorList>
            <person name="Kono N."/>
            <person name="Arakawa K."/>
        </authorList>
    </citation>
    <scope>NUCLEOTIDE SEQUENCE [LARGE SCALE GENOMIC DNA]</scope>
</reference>
<name>A0AAV4YFM8_CAEEX</name>
<organism evidence="1 2">
    <name type="scientific">Caerostris extrusa</name>
    <name type="common">Bark spider</name>
    <name type="synonym">Caerostris bankana</name>
    <dbReference type="NCBI Taxonomy" id="172846"/>
    <lineage>
        <taxon>Eukaryota</taxon>
        <taxon>Metazoa</taxon>
        <taxon>Ecdysozoa</taxon>
        <taxon>Arthropoda</taxon>
        <taxon>Chelicerata</taxon>
        <taxon>Arachnida</taxon>
        <taxon>Araneae</taxon>
        <taxon>Araneomorphae</taxon>
        <taxon>Entelegynae</taxon>
        <taxon>Araneoidea</taxon>
        <taxon>Araneidae</taxon>
        <taxon>Caerostris</taxon>
    </lineage>
</organism>
<comment type="caution">
    <text evidence="1">The sequence shown here is derived from an EMBL/GenBank/DDBJ whole genome shotgun (WGS) entry which is preliminary data.</text>
</comment>
<evidence type="ECO:0000313" key="1">
    <source>
        <dbReference type="EMBL" id="GIZ05216.1"/>
    </source>
</evidence>